<comment type="caution">
    <text evidence="11">The sequence shown here is derived from an EMBL/GenBank/DDBJ whole genome shotgun (WGS) entry which is preliminary data.</text>
</comment>
<dbReference type="HAMAP" id="MF_02227">
    <property type="entry name" value="RPE"/>
    <property type="match status" value="1"/>
</dbReference>
<evidence type="ECO:0000313" key="12">
    <source>
        <dbReference type="Proteomes" id="UP001299220"/>
    </source>
</evidence>
<dbReference type="RefSeq" id="WP_235323773.1">
    <property type="nucleotide sequence ID" value="NZ_JAFBIT010000002.1"/>
</dbReference>
<reference evidence="11 12" key="1">
    <citation type="submission" date="2020-12" db="EMBL/GenBank/DDBJ databases">
        <title>Whole genome sequences of gut porcine anaerobes.</title>
        <authorList>
            <person name="Kubasova T."/>
            <person name="Jahodarova E."/>
            <person name="Rychlik I."/>
        </authorList>
    </citation>
    <scope>NUCLEOTIDE SEQUENCE [LARGE SCALE GENOMIC DNA]</scope>
    <source>
        <strain evidence="11 12">An867</strain>
    </source>
</reference>
<keyword evidence="8 10" id="KW-0479">Metal-binding</keyword>
<name>A0ABS9CS24_9FIRM</name>
<dbReference type="InterPro" id="IPR011060">
    <property type="entry name" value="RibuloseP-bd_barrel"/>
</dbReference>
<evidence type="ECO:0000256" key="9">
    <source>
        <dbReference type="ARBA" id="ARBA00023235"/>
    </source>
</evidence>
<dbReference type="PROSITE" id="PS01085">
    <property type="entry name" value="RIBUL_P_3_EPIMER_1"/>
    <property type="match status" value="1"/>
</dbReference>
<comment type="cofactor">
    <cofactor evidence="4">
        <name>Zn(2+)</name>
        <dbReference type="ChEBI" id="CHEBI:29105"/>
    </cofactor>
</comment>
<dbReference type="Proteomes" id="UP001299220">
    <property type="component" value="Unassembled WGS sequence"/>
</dbReference>
<dbReference type="PANTHER" id="PTHR11749">
    <property type="entry name" value="RIBULOSE-5-PHOSPHATE-3-EPIMERASE"/>
    <property type="match status" value="1"/>
</dbReference>
<dbReference type="EMBL" id="JAFBIT010000002">
    <property type="protein sequence ID" value="MCF2652744.1"/>
    <property type="molecule type" value="Genomic_DNA"/>
</dbReference>
<evidence type="ECO:0000256" key="7">
    <source>
        <dbReference type="ARBA" id="ARBA00013188"/>
    </source>
</evidence>
<dbReference type="NCBIfam" id="NF004076">
    <property type="entry name" value="PRK05581.1-4"/>
    <property type="match status" value="1"/>
</dbReference>
<comment type="cofactor">
    <cofactor evidence="5">
        <name>Fe(2+)</name>
        <dbReference type="ChEBI" id="CHEBI:29033"/>
    </cofactor>
</comment>
<evidence type="ECO:0000256" key="4">
    <source>
        <dbReference type="ARBA" id="ARBA00001947"/>
    </source>
</evidence>
<evidence type="ECO:0000256" key="6">
    <source>
        <dbReference type="ARBA" id="ARBA00009541"/>
    </source>
</evidence>
<comment type="caution">
    <text evidence="10">Lacks conserved residue(s) required for the propagation of feature annotation.</text>
</comment>
<comment type="pathway">
    <text evidence="10">Carbohydrate degradation.</text>
</comment>
<dbReference type="InterPro" id="IPR013785">
    <property type="entry name" value="Aldolase_TIM"/>
</dbReference>
<comment type="cofactor">
    <cofactor evidence="3">
        <name>Co(2+)</name>
        <dbReference type="ChEBI" id="CHEBI:48828"/>
    </cofactor>
</comment>
<feature type="active site" description="Proton donor" evidence="10">
    <location>
        <position position="167"/>
    </location>
</feature>
<sequence length="208" mass="23153">MKIAPSMLASDYTRMGECVRAVQDADWLHLDIMDGHFVPNISFGPDVVHALRPLTDRPFDVHLMLSHPKRYVQKFADAGADILTFHVECEDDIEETLAEIERCGMKPSLSLKPGTPVEALFPYLDRLYMVLVMTVEPGFGGQKFMPEQLEKVRALRARRPELLIEVDGGVNRETAAACRAAGVDVAVAGTSVFRATDITEEIRILRGE</sequence>
<evidence type="ECO:0000256" key="5">
    <source>
        <dbReference type="ARBA" id="ARBA00001954"/>
    </source>
</evidence>
<accession>A0ABS9CS24</accession>
<dbReference type="SUPFAM" id="SSF51366">
    <property type="entry name" value="Ribulose-phoshate binding barrel"/>
    <property type="match status" value="1"/>
</dbReference>
<dbReference type="Pfam" id="PF00834">
    <property type="entry name" value="Ribul_P_3_epim"/>
    <property type="match status" value="1"/>
</dbReference>
<comment type="cofactor">
    <cofactor evidence="2">
        <name>Mn(2+)</name>
        <dbReference type="ChEBI" id="CHEBI:29035"/>
    </cofactor>
</comment>
<feature type="binding site" evidence="10">
    <location>
        <position position="62"/>
    </location>
    <ligand>
        <name>a divalent metal cation</name>
        <dbReference type="ChEBI" id="CHEBI:60240"/>
    </ligand>
</feature>
<evidence type="ECO:0000256" key="2">
    <source>
        <dbReference type="ARBA" id="ARBA00001936"/>
    </source>
</evidence>
<comment type="cofactor">
    <cofactor evidence="10">
        <name>a divalent metal cation</name>
        <dbReference type="ChEBI" id="CHEBI:60240"/>
    </cofactor>
    <text evidence="10">Binds 1 divalent metal cation per subunit.</text>
</comment>
<protein>
    <recommendedName>
        <fullName evidence="7 10">Ribulose-phosphate 3-epimerase</fullName>
        <ecNumber evidence="7 10">5.1.3.1</ecNumber>
    </recommendedName>
</protein>
<dbReference type="NCBIfam" id="TIGR01163">
    <property type="entry name" value="rpe"/>
    <property type="match status" value="1"/>
</dbReference>
<dbReference type="PROSITE" id="PS01086">
    <property type="entry name" value="RIBUL_P_3_EPIMER_2"/>
    <property type="match status" value="1"/>
</dbReference>
<evidence type="ECO:0000256" key="3">
    <source>
        <dbReference type="ARBA" id="ARBA00001941"/>
    </source>
</evidence>
<dbReference type="InterPro" id="IPR000056">
    <property type="entry name" value="Ribul_P_3_epim-like"/>
</dbReference>
<comment type="catalytic activity">
    <reaction evidence="1 10">
        <text>D-ribulose 5-phosphate = D-xylulose 5-phosphate</text>
        <dbReference type="Rhea" id="RHEA:13677"/>
        <dbReference type="ChEBI" id="CHEBI:57737"/>
        <dbReference type="ChEBI" id="CHEBI:58121"/>
        <dbReference type="EC" id="5.1.3.1"/>
    </reaction>
</comment>
<feature type="binding site" evidence="10">
    <location>
        <position position="167"/>
    </location>
    <ligand>
        <name>a divalent metal cation</name>
        <dbReference type="ChEBI" id="CHEBI:60240"/>
    </ligand>
</feature>
<evidence type="ECO:0000313" key="11">
    <source>
        <dbReference type="EMBL" id="MCF2652744.1"/>
    </source>
</evidence>
<dbReference type="InterPro" id="IPR026019">
    <property type="entry name" value="Ribul_P_3_epim"/>
</dbReference>
<evidence type="ECO:0000256" key="8">
    <source>
        <dbReference type="ARBA" id="ARBA00022723"/>
    </source>
</evidence>
<dbReference type="EC" id="5.1.3.1" evidence="7 10"/>
<proteinExistence type="inferred from homology"/>
<dbReference type="CDD" id="cd00429">
    <property type="entry name" value="RPE"/>
    <property type="match status" value="1"/>
</dbReference>
<evidence type="ECO:0000256" key="10">
    <source>
        <dbReference type="HAMAP-Rule" id="MF_02227"/>
    </source>
</evidence>
<keyword evidence="9 10" id="KW-0413">Isomerase</keyword>
<feature type="active site" description="Proton acceptor" evidence="10">
    <location>
        <position position="31"/>
    </location>
</feature>
<dbReference type="Gene3D" id="3.20.20.70">
    <property type="entry name" value="Aldolase class I"/>
    <property type="match status" value="1"/>
</dbReference>
<dbReference type="PIRSF" id="PIRSF001461">
    <property type="entry name" value="RPE"/>
    <property type="match status" value="1"/>
</dbReference>
<keyword evidence="10" id="KW-0119">Carbohydrate metabolism</keyword>
<organism evidence="11 12">
    <name type="scientific">Anaeromassilibacillus senegalensis</name>
    <dbReference type="NCBI Taxonomy" id="1673717"/>
    <lineage>
        <taxon>Bacteria</taxon>
        <taxon>Bacillati</taxon>
        <taxon>Bacillota</taxon>
        <taxon>Clostridia</taxon>
        <taxon>Eubacteriales</taxon>
        <taxon>Acutalibacteraceae</taxon>
        <taxon>Anaeromassilibacillus</taxon>
    </lineage>
</organism>
<gene>
    <name evidence="10 11" type="primary">rpe</name>
    <name evidence="11" type="ORF">JQM67_09020</name>
</gene>
<comment type="function">
    <text evidence="10">Catalyzes the reversible epimerization of D-ribulose 5-phosphate to D-xylulose 5-phosphate.</text>
</comment>
<feature type="binding site" evidence="10">
    <location>
        <position position="62"/>
    </location>
    <ligand>
        <name>substrate</name>
    </ligand>
</feature>
<comment type="similarity">
    <text evidence="6 10">Belongs to the ribulose-phosphate 3-epimerase family.</text>
</comment>
<feature type="binding site" evidence="10">
    <location>
        <position position="31"/>
    </location>
    <ligand>
        <name>a divalent metal cation</name>
        <dbReference type="ChEBI" id="CHEBI:60240"/>
    </ligand>
</feature>
<feature type="binding site" evidence="10">
    <location>
        <begin position="138"/>
        <end position="141"/>
    </location>
    <ligand>
        <name>substrate</name>
    </ligand>
</feature>
<keyword evidence="12" id="KW-1185">Reference proteome</keyword>
<feature type="binding site" evidence="10">
    <location>
        <position position="6"/>
    </location>
    <ligand>
        <name>substrate</name>
    </ligand>
</feature>
<evidence type="ECO:0000256" key="1">
    <source>
        <dbReference type="ARBA" id="ARBA00001782"/>
    </source>
</evidence>
<feature type="binding site" evidence="10">
    <location>
        <position position="29"/>
    </location>
    <ligand>
        <name>a divalent metal cation</name>
        <dbReference type="ChEBI" id="CHEBI:60240"/>
    </ligand>
</feature>
<feature type="binding site" evidence="10">
    <location>
        <begin position="167"/>
        <end position="169"/>
    </location>
    <ligand>
        <name>substrate</name>
    </ligand>
</feature>
<dbReference type="GO" id="GO:0004750">
    <property type="term" value="F:D-ribulose-phosphate 3-epimerase activity"/>
    <property type="evidence" value="ECO:0007669"/>
    <property type="project" value="UniProtKB-EC"/>
</dbReference>